<reference evidence="3" key="1">
    <citation type="journal article" date="2013" name="Genetics">
        <title>The draft genome and transcriptome of Panagrellus redivivus are shaped by the harsh demands of a free-living lifestyle.</title>
        <authorList>
            <person name="Srinivasan J."/>
            <person name="Dillman A.R."/>
            <person name="Macchietto M.G."/>
            <person name="Heikkinen L."/>
            <person name="Lakso M."/>
            <person name="Fracchia K.M."/>
            <person name="Antoshechkin I."/>
            <person name="Mortazavi A."/>
            <person name="Wong G."/>
            <person name="Sternberg P.W."/>
        </authorList>
    </citation>
    <scope>NUCLEOTIDE SEQUENCE [LARGE SCALE GENOMIC DNA]</scope>
    <source>
        <strain evidence="3">MT8872</strain>
    </source>
</reference>
<feature type="compositionally biased region" description="Low complexity" evidence="1">
    <location>
        <begin position="81"/>
        <end position="92"/>
    </location>
</feature>
<evidence type="ECO:0000313" key="3">
    <source>
        <dbReference type="Proteomes" id="UP000492821"/>
    </source>
</evidence>
<feature type="region of interest" description="Disordered" evidence="1">
    <location>
        <begin position="65"/>
        <end position="106"/>
    </location>
</feature>
<keyword evidence="3" id="KW-1185">Reference proteome</keyword>
<evidence type="ECO:0000256" key="1">
    <source>
        <dbReference type="SAM" id="MobiDB-lite"/>
    </source>
</evidence>
<keyword evidence="2" id="KW-0812">Transmembrane</keyword>
<dbReference type="Proteomes" id="UP000492821">
    <property type="component" value="Unassembled WGS sequence"/>
</dbReference>
<dbReference type="AlphaFoldDB" id="A0A7E4ZRG1"/>
<accession>A0A7E4ZRG1</accession>
<feature type="transmembrane region" description="Helical" evidence="2">
    <location>
        <begin position="37"/>
        <end position="59"/>
    </location>
</feature>
<evidence type="ECO:0000313" key="4">
    <source>
        <dbReference type="WBParaSite" id="Pan_g13120.t1"/>
    </source>
</evidence>
<feature type="compositionally biased region" description="Basic and acidic residues" evidence="1">
    <location>
        <begin position="93"/>
        <end position="106"/>
    </location>
</feature>
<proteinExistence type="predicted"/>
<reference evidence="4" key="2">
    <citation type="submission" date="2020-10" db="UniProtKB">
        <authorList>
            <consortium name="WormBaseParasite"/>
        </authorList>
    </citation>
    <scope>IDENTIFICATION</scope>
</reference>
<sequence>MPYLFAFSVAVQISYNIADFTSTKTTSEPSQSNEMKYILITGLVVLLIGFIVAVAAGVYRLRPRPRRTKGEITTTRRSRSSELTPSSASTESTTKESAVKESKYKM</sequence>
<organism evidence="3 4">
    <name type="scientific">Panagrellus redivivus</name>
    <name type="common">Microworm</name>
    <dbReference type="NCBI Taxonomy" id="6233"/>
    <lineage>
        <taxon>Eukaryota</taxon>
        <taxon>Metazoa</taxon>
        <taxon>Ecdysozoa</taxon>
        <taxon>Nematoda</taxon>
        <taxon>Chromadorea</taxon>
        <taxon>Rhabditida</taxon>
        <taxon>Tylenchina</taxon>
        <taxon>Panagrolaimomorpha</taxon>
        <taxon>Panagrolaimoidea</taxon>
        <taxon>Panagrolaimidae</taxon>
        <taxon>Panagrellus</taxon>
    </lineage>
</organism>
<evidence type="ECO:0000256" key="2">
    <source>
        <dbReference type="SAM" id="Phobius"/>
    </source>
</evidence>
<dbReference type="WBParaSite" id="Pan_g13120.t1">
    <property type="protein sequence ID" value="Pan_g13120.t1"/>
    <property type="gene ID" value="Pan_g13120"/>
</dbReference>
<keyword evidence="2" id="KW-0472">Membrane</keyword>
<keyword evidence="2" id="KW-1133">Transmembrane helix</keyword>
<protein>
    <submittedName>
        <fullName evidence="4">Transmembrane protein</fullName>
    </submittedName>
</protein>
<name>A0A7E4ZRG1_PANRE</name>